<feature type="domain" description="C2H2-type" evidence="10">
    <location>
        <begin position="105"/>
        <end position="133"/>
    </location>
</feature>
<evidence type="ECO:0000256" key="3">
    <source>
        <dbReference type="ARBA" id="ARBA00022737"/>
    </source>
</evidence>
<dbReference type="GeneID" id="113508992"/>
<evidence type="ECO:0000259" key="10">
    <source>
        <dbReference type="PROSITE" id="PS50157"/>
    </source>
</evidence>
<gene>
    <name evidence="12" type="primary">LOC113508992</name>
</gene>
<evidence type="ECO:0000256" key="6">
    <source>
        <dbReference type="ARBA" id="ARBA00023125"/>
    </source>
</evidence>
<evidence type="ECO:0000313" key="12">
    <source>
        <dbReference type="RefSeq" id="XP_026748023.1"/>
    </source>
</evidence>
<feature type="domain" description="C2H2-type" evidence="10">
    <location>
        <begin position="43"/>
        <end position="70"/>
    </location>
</feature>
<keyword evidence="5" id="KW-0862">Zinc</keyword>
<dbReference type="InterPro" id="IPR036236">
    <property type="entry name" value="Znf_C2H2_sf"/>
</dbReference>
<evidence type="ECO:0000256" key="8">
    <source>
        <dbReference type="ARBA" id="ARBA00037948"/>
    </source>
</evidence>
<dbReference type="GO" id="GO:0005634">
    <property type="term" value="C:nucleus"/>
    <property type="evidence" value="ECO:0007669"/>
    <property type="project" value="UniProtKB-SubCell"/>
</dbReference>
<reference evidence="12" key="1">
    <citation type="submission" date="2025-08" db="UniProtKB">
        <authorList>
            <consortium name="RefSeq"/>
        </authorList>
    </citation>
    <scope>IDENTIFICATION</scope>
</reference>
<evidence type="ECO:0000256" key="9">
    <source>
        <dbReference type="PROSITE-ProRule" id="PRU00042"/>
    </source>
</evidence>
<evidence type="ECO:0000256" key="5">
    <source>
        <dbReference type="ARBA" id="ARBA00022833"/>
    </source>
</evidence>
<evidence type="ECO:0000256" key="2">
    <source>
        <dbReference type="ARBA" id="ARBA00022723"/>
    </source>
</evidence>
<dbReference type="PROSITE" id="PS50157">
    <property type="entry name" value="ZINC_FINGER_C2H2_2"/>
    <property type="match status" value="4"/>
</dbReference>
<evidence type="ECO:0000256" key="4">
    <source>
        <dbReference type="ARBA" id="ARBA00022771"/>
    </source>
</evidence>
<dbReference type="Gene3D" id="3.30.160.60">
    <property type="entry name" value="Classic Zinc Finger"/>
    <property type="match status" value="3"/>
</dbReference>
<organism evidence="11 12">
    <name type="scientific">Trichoplusia ni</name>
    <name type="common">Cabbage looper</name>
    <dbReference type="NCBI Taxonomy" id="7111"/>
    <lineage>
        <taxon>Eukaryota</taxon>
        <taxon>Metazoa</taxon>
        <taxon>Ecdysozoa</taxon>
        <taxon>Arthropoda</taxon>
        <taxon>Hexapoda</taxon>
        <taxon>Insecta</taxon>
        <taxon>Pterygota</taxon>
        <taxon>Neoptera</taxon>
        <taxon>Endopterygota</taxon>
        <taxon>Lepidoptera</taxon>
        <taxon>Glossata</taxon>
        <taxon>Ditrysia</taxon>
        <taxon>Noctuoidea</taxon>
        <taxon>Noctuidae</taxon>
        <taxon>Plusiinae</taxon>
        <taxon>Trichoplusia</taxon>
    </lineage>
</organism>
<dbReference type="RefSeq" id="XP_026748023.1">
    <property type="nucleotide sequence ID" value="XM_026892222.1"/>
</dbReference>
<evidence type="ECO:0000256" key="7">
    <source>
        <dbReference type="ARBA" id="ARBA00023242"/>
    </source>
</evidence>
<keyword evidence="3" id="KW-0677">Repeat</keyword>
<evidence type="ECO:0000313" key="11">
    <source>
        <dbReference type="Proteomes" id="UP000322000"/>
    </source>
</evidence>
<dbReference type="InterPro" id="IPR013087">
    <property type="entry name" value="Znf_C2H2_type"/>
</dbReference>
<dbReference type="InterPro" id="IPR050527">
    <property type="entry name" value="Snail/Krueppel_Znf"/>
</dbReference>
<keyword evidence="4 9" id="KW-0863">Zinc-finger</keyword>
<dbReference type="GO" id="GO:0000978">
    <property type="term" value="F:RNA polymerase II cis-regulatory region sequence-specific DNA binding"/>
    <property type="evidence" value="ECO:0007669"/>
    <property type="project" value="TreeGrafter"/>
</dbReference>
<dbReference type="Pfam" id="PF00096">
    <property type="entry name" value="zf-C2H2"/>
    <property type="match status" value="3"/>
</dbReference>
<sequence length="267" mass="31792">MKTKQGGTCTKKNECNICKKVIIGSSYKFKSHLYQHSAVKSRFQCSYCSKEYYRRDVYEKHIAVHTGARKVHICDYCDRGFVDKRNLISHLKIHDDFFAQPPVQYKCMACGIIYCEERLLKYHIRKHHFNLKEKETTHVKKRKNETWVERVMESEICVEMTKINDSVINIKKSPKVSKEFANMENLEKSKFDEYISSVFAMKDRSQYSRAICDYCGKEMLKKSLQSHIRERHLKLKRFKCEDCNASFSRHYQLVNHICGKVRTRNRK</sequence>
<dbReference type="Proteomes" id="UP000322000">
    <property type="component" value="Chromosome 3"/>
</dbReference>
<dbReference type="GO" id="GO:0008270">
    <property type="term" value="F:zinc ion binding"/>
    <property type="evidence" value="ECO:0007669"/>
    <property type="project" value="UniProtKB-KW"/>
</dbReference>
<feature type="domain" description="C2H2-type" evidence="10">
    <location>
        <begin position="238"/>
        <end position="267"/>
    </location>
</feature>
<evidence type="ECO:0000256" key="1">
    <source>
        <dbReference type="ARBA" id="ARBA00004123"/>
    </source>
</evidence>
<dbReference type="PANTHER" id="PTHR24388">
    <property type="entry name" value="ZINC FINGER PROTEIN"/>
    <property type="match status" value="1"/>
</dbReference>
<keyword evidence="7" id="KW-0539">Nucleus</keyword>
<comment type="subcellular location">
    <subcellularLocation>
        <location evidence="1">Nucleus</location>
    </subcellularLocation>
</comment>
<keyword evidence="6" id="KW-0238">DNA-binding</keyword>
<dbReference type="SUPFAM" id="SSF57667">
    <property type="entry name" value="beta-beta-alpha zinc fingers"/>
    <property type="match status" value="2"/>
</dbReference>
<dbReference type="AlphaFoldDB" id="A0A7E5X485"/>
<proteinExistence type="inferred from homology"/>
<comment type="similarity">
    <text evidence="8">Belongs to the snail C2H2-type zinc-finger protein family.</text>
</comment>
<dbReference type="GO" id="GO:0000981">
    <property type="term" value="F:DNA-binding transcription factor activity, RNA polymerase II-specific"/>
    <property type="evidence" value="ECO:0007669"/>
    <property type="project" value="TreeGrafter"/>
</dbReference>
<keyword evidence="2" id="KW-0479">Metal-binding</keyword>
<dbReference type="PANTHER" id="PTHR24388:SF54">
    <property type="entry name" value="PROTEIN ESCARGOT"/>
    <property type="match status" value="1"/>
</dbReference>
<dbReference type="OrthoDB" id="7437528at2759"/>
<protein>
    <submittedName>
        <fullName evidence="12">Gastrula zinc finger protein XlCGF26.1-like</fullName>
    </submittedName>
</protein>
<keyword evidence="11" id="KW-1185">Reference proteome</keyword>
<dbReference type="InParanoid" id="A0A7E5X485"/>
<feature type="domain" description="C2H2-type" evidence="10">
    <location>
        <begin position="72"/>
        <end position="94"/>
    </location>
</feature>
<dbReference type="PROSITE" id="PS00028">
    <property type="entry name" value="ZINC_FINGER_C2H2_1"/>
    <property type="match status" value="3"/>
</dbReference>
<dbReference type="SMART" id="SM00355">
    <property type="entry name" value="ZnF_C2H2"/>
    <property type="match status" value="6"/>
</dbReference>
<dbReference type="KEGG" id="tnl:113508992"/>
<name>A0A7E5X485_TRINI</name>
<accession>A0A7E5X485</accession>